<dbReference type="InterPro" id="IPR002060">
    <property type="entry name" value="Squ/phyt_synthse"/>
</dbReference>
<dbReference type="AlphaFoldDB" id="A0A9W7BHP9"/>
<name>A0A9W7BHP9_9STRA</name>
<evidence type="ECO:0000313" key="2">
    <source>
        <dbReference type="Proteomes" id="UP001165160"/>
    </source>
</evidence>
<dbReference type="Pfam" id="PF00494">
    <property type="entry name" value="SQS_PSY"/>
    <property type="match status" value="1"/>
</dbReference>
<organism evidence="1 2">
    <name type="scientific">Triparma verrucosa</name>
    <dbReference type="NCBI Taxonomy" id="1606542"/>
    <lineage>
        <taxon>Eukaryota</taxon>
        <taxon>Sar</taxon>
        <taxon>Stramenopiles</taxon>
        <taxon>Ochrophyta</taxon>
        <taxon>Bolidophyceae</taxon>
        <taxon>Parmales</taxon>
        <taxon>Triparmaceae</taxon>
        <taxon>Triparma</taxon>
    </lineage>
</organism>
<dbReference type="SUPFAM" id="SSF48576">
    <property type="entry name" value="Terpenoid synthases"/>
    <property type="match status" value="1"/>
</dbReference>
<reference evidence="2" key="1">
    <citation type="journal article" date="2023" name="Commun. Biol.">
        <title>Genome analysis of Parmales, the sister group of diatoms, reveals the evolutionary specialization of diatoms from phago-mixotrophs to photoautotrophs.</title>
        <authorList>
            <person name="Ban H."/>
            <person name="Sato S."/>
            <person name="Yoshikawa S."/>
            <person name="Yamada K."/>
            <person name="Nakamura Y."/>
            <person name="Ichinomiya M."/>
            <person name="Sato N."/>
            <person name="Blanc-Mathieu R."/>
            <person name="Endo H."/>
            <person name="Kuwata A."/>
            <person name="Ogata H."/>
        </authorList>
    </citation>
    <scope>NUCLEOTIDE SEQUENCE [LARGE SCALE GENOMIC DNA]</scope>
    <source>
        <strain evidence="2">NIES 3699</strain>
    </source>
</reference>
<proteinExistence type="predicted"/>
<dbReference type="InterPro" id="IPR008949">
    <property type="entry name" value="Isoprenoid_synthase_dom_sf"/>
</dbReference>
<dbReference type="EMBL" id="BRXX01000085">
    <property type="protein sequence ID" value="GMH88756.1"/>
    <property type="molecule type" value="Genomic_DNA"/>
</dbReference>
<dbReference type="Proteomes" id="UP001165160">
    <property type="component" value="Unassembled WGS sequence"/>
</dbReference>
<comment type="caution">
    <text evidence="1">The sequence shown here is derived from an EMBL/GenBank/DDBJ whole genome shotgun (WGS) entry which is preliminary data.</text>
</comment>
<dbReference type="Gene3D" id="1.10.600.10">
    <property type="entry name" value="Farnesyl Diphosphate Synthase"/>
    <property type="match status" value="1"/>
</dbReference>
<keyword evidence="2" id="KW-1185">Reference proteome</keyword>
<accession>A0A9W7BHP9</accession>
<sequence>MLSPRLTPLFRPSSPSILFTRVRPLSTSPPLPSSHNLTLVRTSDYPGYLTGLLLPSSLRPKFYSLRAFNVETGLIKDLTKRGNEDVVKSKLNWWREGVSLCYDYKDGLISEEEKHHYPHFRHPTLSSLSTTILTSPYLTRRLFEIILQSRYNTLGITQFSTLKDLVTYSHTVYGSLLKLECELIGEGTDDLDTVCDHLGVAIGISKNIMYLDKLKEVGEIGVPSDIAREEGVRMDMIGGGGEEVRKAVFRMACEGKEHLDRARERLGGGEGRLFREGEEAKRIFQNLERNDFVYRGEEKFWDSLPVRMAKSRIFGGPPF</sequence>
<protein>
    <submittedName>
        <fullName evidence="1">Uncharacterized protein</fullName>
    </submittedName>
</protein>
<gene>
    <name evidence="1" type="ORF">TrVE_jg1007</name>
</gene>
<evidence type="ECO:0000313" key="1">
    <source>
        <dbReference type="EMBL" id="GMH88756.1"/>
    </source>
</evidence>